<dbReference type="OrthoDB" id="6416968at2759"/>
<keyword evidence="4" id="KW-0646">Protease inhibitor</keyword>
<dbReference type="Pfam" id="PF00079">
    <property type="entry name" value="Serpin"/>
    <property type="match status" value="1"/>
</dbReference>
<name>A0A8X6R000_NEPPI</name>
<feature type="domain" description="Serpin" evidence="9">
    <location>
        <begin position="8"/>
        <end position="369"/>
    </location>
</feature>
<evidence type="ECO:0000256" key="5">
    <source>
        <dbReference type="ARBA" id="ARBA00022729"/>
    </source>
</evidence>
<dbReference type="Proteomes" id="UP000887013">
    <property type="component" value="Unassembled WGS sequence"/>
</dbReference>
<evidence type="ECO:0000256" key="4">
    <source>
        <dbReference type="ARBA" id="ARBA00022690"/>
    </source>
</evidence>
<keyword evidence="6" id="KW-0722">Serine protease inhibitor</keyword>
<keyword evidence="3" id="KW-0964">Secreted</keyword>
<evidence type="ECO:0000256" key="3">
    <source>
        <dbReference type="ARBA" id="ARBA00022525"/>
    </source>
</evidence>
<dbReference type="InterPro" id="IPR042185">
    <property type="entry name" value="Serpin_sf_2"/>
</dbReference>
<dbReference type="InterPro" id="IPR000215">
    <property type="entry name" value="Serpin_fam"/>
</dbReference>
<dbReference type="CDD" id="cd19577">
    <property type="entry name" value="serpinJ_IRS-2-like"/>
    <property type="match status" value="1"/>
</dbReference>
<evidence type="ECO:0000313" key="10">
    <source>
        <dbReference type="EMBL" id="GFU40894.1"/>
    </source>
</evidence>
<comment type="caution">
    <text evidence="10">The sequence shown here is derived from an EMBL/GenBank/DDBJ whole genome shotgun (WGS) entry which is preliminary data.</text>
</comment>
<dbReference type="SUPFAM" id="SSF56574">
    <property type="entry name" value="Serpins"/>
    <property type="match status" value="1"/>
</dbReference>
<sequence length="369" mass="41993">MANNEFAFNLLRKINDSQNVFLAPFSISQVFGMLFYGARGDTAKELRNALGYQKADLPNNLVHVSFNLYMKEVLQNRNSSNGYDLNTANAIFVNQNFPLCFKYRKEVQDLYEASIRELDFANDAGQSAEEINDWAKQKTNGKIDKILDHMSPSTLMVLLNAVYFKGIWKVPFDPRRTSENAFYNNGMTSQRKMVPMMSMTNRFFYTRFEDFQALELPYKGDRISMLILLPGQPDGLQALEHSITPEKLSDILEKLHISKLRVLLPKFEFQFEKDLTQNIIALGANRIFRPGEADLSGMTSNPGLLVSKVIHKTVVQVNEEGSTATAVTKVHVSRSSPREFVVNYPFLFVIVERGSKSNMILFLGRVNVL</sequence>
<dbReference type="InterPro" id="IPR023796">
    <property type="entry name" value="Serpin_dom"/>
</dbReference>
<dbReference type="GO" id="GO:0005615">
    <property type="term" value="C:extracellular space"/>
    <property type="evidence" value="ECO:0007669"/>
    <property type="project" value="InterPro"/>
</dbReference>
<dbReference type="SMART" id="SM00093">
    <property type="entry name" value="SERPIN"/>
    <property type="match status" value="1"/>
</dbReference>
<reference evidence="10" key="1">
    <citation type="submission" date="2020-08" db="EMBL/GenBank/DDBJ databases">
        <title>Multicomponent nature underlies the extraordinary mechanical properties of spider dragline silk.</title>
        <authorList>
            <person name="Kono N."/>
            <person name="Nakamura H."/>
            <person name="Mori M."/>
            <person name="Yoshida Y."/>
            <person name="Ohtoshi R."/>
            <person name="Malay A.D."/>
            <person name="Moran D.A.P."/>
            <person name="Tomita M."/>
            <person name="Numata K."/>
            <person name="Arakawa K."/>
        </authorList>
    </citation>
    <scope>NUCLEOTIDE SEQUENCE</scope>
</reference>
<evidence type="ECO:0000256" key="2">
    <source>
        <dbReference type="ARBA" id="ARBA00009500"/>
    </source>
</evidence>
<gene>
    <name evidence="10" type="primary">SERPINB1</name>
    <name evidence="10" type="ORF">NPIL_483841</name>
</gene>
<comment type="similarity">
    <text evidence="2 8">Belongs to the serpin family.</text>
</comment>
<dbReference type="AlphaFoldDB" id="A0A8X6R000"/>
<dbReference type="GO" id="GO:0004867">
    <property type="term" value="F:serine-type endopeptidase inhibitor activity"/>
    <property type="evidence" value="ECO:0007669"/>
    <property type="project" value="UniProtKB-KW"/>
</dbReference>
<evidence type="ECO:0000313" key="11">
    <source>
        <dbReference type="Proteomes" id="UP000887013"/>
    </source>
</evidence>
<dbReference type="Gene3D" id="3.30.497.10">
    <property type="entry name" value="Antithrombin, subunit I, domain 2"/>
    <property type="match status" value="1"/>
</dbReference>
<evidence type="ECO:0000256" key="1">
    <source>
        <dbReference type="ARBA" id="ARBA00004613"/>
    </source>
</evidence>
<dbReference type="PANTHER" id="PTHR11461">
    <property type="entry name" value="SERINE PROTEASE INHIBITOR, SERPIN"/>
    <property type="match status" value="1"/>
</dbReference>
<keyword evidence="11" id="KW-1185">Reference proteome</keyword>
<evidence type="ECO:0000259" key="9">
    <source>
        <dbReference type="SMART" id="SM00093"/>
    </source>
</evidence>
<evidence type="ECO:0000256" key="6">
    <source>
        <dbReference type="ARBA" id="ARBA00022900"/>
    </source>
</evidence>
<keyword evidence="5" id="KW-0732">Signal</keyword>
<dbReference type="EMBL" id="BMAW01035729">
    <property type="protein sequence ID" value="GFU40894.1"/>
    <property type="molecule type" value="Genomic_DNA"/>
</dbReference>
<dbReference type="InterPro" id="IPR036186">
    <property type="entry name" value="Serpin_sf"/>
</dbReference>
<keyword evidence="7" id="KW-0325">Glycoprotein</keyword>
<evidence type="ECO:0000256" key="7">
    <source>
        <dbReference type="ARBA" id="ARBA00023180"/>
    </source>
</evidence>
<organism evidence="10 11">
    <name type="scientific">Nephila pilipes</name>
    <name type="common">Giant wood spider</name>
    <name type="synonym">Nephila maculata</name>
    <dbReference type="NCBI Taxonomy" id="299642"/>
    <lineage>
        <taxon>Eukaryota</taxon>
        <taxon>Metazoa</taxon>
        <taxon>Ecdysozoa</taxon>
        <taxon>Arthropoda</taxon>
        <taxon>Chelicerata</taxon>
        <taxon>Arachnida</taxon>
        <taxon>Araneae</taxon>
        <taxon>Araneomorphae</taxon>
        <taxon>Entelegynae</taxon>
        <taxon>Araneoidea</taxon>
        <taxon>Nephilidae</taxon>
        <taxon>Nephila</taxon>
    </lineage>
</organism>
<dbReference type="Gene3D" id="2.30.39.10">
    <property type="entry name" value="Alpha-1-antitrypsin, domain 1"/>
    <property type="match status" value="1"/>
</dbReference>
<proteinExistence type="inferred from homology"/>
<protein>
    <submittedName>
        <fullName evidence="10">Leukocyte elastase inhibitor</fullName>
    </submittedName>
</protein>
<evidence type="ECO:0000256" key="8">
    <source>
        <dbReference type="RuleBase" id="RU000411"/>
    </source>
</evidence>
<dbReference type="InterPro" id="IPR042178">
    <property type="entry name" value="Serpin_sf_1"/>
</dbReference>
<dbReference type="PANTHER" id="PTHR11461:SF211">
    <property type="entry name" value="GH10112P-RELATED"/>
    <property type="match status" value="1"/>
</dbReference>
<accession>A0A8X6R000</accession>
<comment type="subcellular location">
    <subcellularLocation>
        <location evidence="1">Secreted</location>
    </subcellularLocation>
</comment>
<dbReference type="FunFam" id="3.30.497.10:FF:000031">
    <property type="entry name" value="Putative salivary serpin"/>
    <property type="match status" value="1"/>
</dbReference>